<dbReference type="InterPro" id="IPR001706">
    <property type="entry name" value="Ribosomal_bL35"/>
</dbReference>
<evidence type="ECO:0000256" key="3">
    <source>
        <dbReference type="ARBA" id="ARBA00023274"/>
    </source>
</evidence>
<dbReference type="SUPFAM" id="SSF143034">
    <property type="entry name" value="L35p-like"/>
    <property type="match status" value="2"/>
</dbReference>
<accession>A0A0G1ENS9</accession>
<dbReference type="Proteomes" id="UP000034050">
    <property type="component" value="Unassembled WGS sequence"/>
</dbReference>
<dbReference type="GO" id="GO:0005840">
    <property type="term" value="C:ribosome"/>
    <property type="evidence" value="ECO:0007669"/>
    <property type="project" value="UniProtKB-KW"/>
</dbReference>
<keyword evidence="3 4" id="KW-0687">Ribonucleoprotein</keyword>
<dbReference type="AlphaFoldDB" id="A0A0G1ENS9"/>
<evidence type="ECO:0000256" key="2">
    <source>
        <dbReference type="ARBA" id="ARBA00022980"/>
    </source>
</evidence>
<dbReference type="Gene3D" id="4.10.410.60">
    <property type="match status" value="2"/>
</dbReference>
<feature type="region of interest" description="Disordered" evidence="5">
    <location>
        <begin position="25"/>
        <end position="54"/>
    </location>
</feature>
<evidence type="ECO:0000313" key="7">
    <source>
        <dbReference type="Proteomes" id="UP000034050"/>
    </source>
</evidence>
<gene>
    <name evidence="4" type="primary">rpmI</name>
    <name evidence="6" type="ORF">UV61_C0026G0004</name>
</gene>
<dbReference type="GO" id="GO:0003735">
    <property type="term" value="F:structural constituent of ribosome"/>
    <property type="evidence" value="ECO:0007669"/>
    <property type="project" value="InterPro"/>
</dbReference>
<reference evidence="6 7" key="1">
    <citation type="journal article" date="2015" name="Nature">
        <title>rRNA introns, odd ribosomes, and small enigmatic genomes across a large radiation of phyla.</title>
        <authorList>
            <person name="Brown C.T."/>
            <person name="Hug L.A."/>
            <person name="Thomas B.C."/>
            <person name="Sharon I."/>
            <person name="Castelle C.J."/>
            <person name="Singh A."/>
            <person name="Wilkins M.J."/>
            <person name="Williams K.H."/>
            <person name="Banfield J.F."/>
        </authorList>
    </citation>
    <scope>NUCLEOTIDE SEQUENCE [LARGE SCALE GENOMIC DNA]</scope>
</reference>
<dbReference type="EMBL" id="LCFD01000026">
    <property type="protein sequence ID" value="KKS84671.1"/>
    <property type="molecule type" value="Genomic_DNA"/>
</dbReference>
<sequence>MKTKMKTKKIVAKRFKVTSTGKLMRGKQNKVTSTGKLMRGKQNARHLRSHKSKRQLRKYNVRAQVSKGLEQTVRIFLPYG</sequence>
<dbReference type="InterPro" id="IPR037229">
    <property type="entry name" value="Ribosomal_bL35_sf"/>
</dbReference>
<proteinExistence type="inferred from homology"/>
<evidence type="ECO:0000313" key="6">
    <source>
        <dbReference type="EMBL" id="KKS84671.1"/>
    </source>
</evidence>
<comment type="similarity">
    <text evidence="1 4">Belongs to the bacterial ribosomal protein bL35 family.</text>
</comment>
<dbReference type="HAMAP" id="MF_00514">
    <property type="entry name" value="Ribosomal_bL35"/>
    <property type="match status" value="1"/>
</dbReference>
<dbReference type="Pfam" id="PF01632">
    <property type="entry name" value="Ribosomal_L35p"/>
    <property type="match status" value="1"/>
</dbReference>
<name>A0A0G1ENS9_9BACT</name>
<feature type="compositionally biased region" description="Basic residues" evidence="5">
    <location>
        <begin position="38"/>
        <end position="54"/>
    </location>
</feature>
<comment type="caution">
    <text evidence="6">The sequence shown here is derived from an EMBL/GenBank/DDBJ whole genome shotgun (WGS) entry which is preliminary data.</text>
</comment>
<protein>
    <recommendedName>
        <fullName evidence="4">Large ribosomal subunit protein bL35</fullName>
    </recommendedName>
</protein>
<dbReference type="GO" id="GO:0006412">
    <property type="term" value="P:translation"/>
    <property type="evidence" value="ECO:0007669"/>
    <property type="project" value="UniProtKB-UniRule"/>
</dbReference>
<evidence type="ECO:0000256" key="5">
    <source>
        <dbReference type="SAM" id="MobiDB-lite"/>
    </source>
</evidence>
<dbReference type="GO" id="GO:1990904">
    <property type="term" value="C:ribonucleoprotein complex"/>
    <property type="evidence" value="ECO:0007669"/>
    <property type="project" value="UniProtKB-KW"/>
</dbReference>
<evidence type="ECO:0000256" key="4">
    <source>
        <dbReference type="HAMAP-Rule" id="MF_00514"/>
    </source>
</evidence>
<keyword evidence="2 4" id="KW-0689">Ribosomal protein</keyword>
<dbReference type="InterPro" id="IPR021137">
    <property type="entry name" value="Ribosomal_bL35-like"/>
</dbReference>
<organism evidence="6 7">
    <name type="scientific">Candidatus Gottesmanbacteria bacterium GW2011_GWB1_43_11</name>
    <dbReference type="NCBI Taxonomy" id="1618446"/>
    <lineage>
        <taxon>Bacteria</taxon>
        <taxon>Candidatus Gottesmaniibacteriota</taxon>
    </lineage>
</organism>
<evidence type="ECO:0000256" key="1">
    <source>
        <dbReference type="ARBA" id="ARBA00006598"/>
    </source>
</evidence>
<dbReference type="STRING" id="1618446.UV61_C0026G0004"/>